<dbReference type="EMBL" id="PP374699">
    <property type="protein sequence ID" value="XDE91441.1"/>
    <property type="molecule type" value="Genomic_DNA"/>
</dbReference>
<evidence type="ECO:0000256" key="4">
    <source>
        <dbReference type="ARBA" id="ARBA00022692"/>
    </source>
</evidence>
<evidence type="ECO:0000256" key="8">
    <source>
        <dbReference type="RuleBase" id="RU003375"/>
    </source>
</evidence>
<dbReference type="InterPro" id="IPR013833">
    <property type="entry name" value="Cyt_c_oxidase_su3_a-hlx"/>
</dbReference>
<keyword evidence="6 9" id="KW-1133">Transmembrane helix</keyword>
<dbReference type="GO" id="GO:0005739">
    <property type="term" value="C:mitochondrion"/>
    <property type="evidence" value="ECO:0007669"/>
    <property type="project" value="TreeGrafter"/>
</dbReference>
<sequence length="246" mass="28493">MFTNAHVVSNSYLPFFLSGHLMSLMLSVIIMMNKGVMFLFFMNLIFILYILLLWLKDVIMEGSSGFHNFLVDGGFSKGFMIFIMTEVMFFSSIFWVLYNKFILENVLWEVGDMVFGMSLPMINTFLLLFSGVVSTWAHSKSVNKDSFEFLLSLVICLGVVFLFIQYYEYKNLFFNMSDGTAGSLFYFLTGFHGFHVVAGVVLLGLSLWRVSNYNNSMVTNFFLDSSVIYWHFVDVIWLLLFLLIYL</sequence>
<keyword evidence="4 8" id="KW-0812">Transmembrane</keyword>
<dbReference type="InterPro" id="IPR035973">
    <property type="entry name" value="Cyt_c_oxidase_su3-like_sf"/>
</dbReference>
<dbReference type="GO" id="GO:0016020">
    <property type="term" value="C:membrane"/>
    <property type="evidence" value="ECO:0007669"/>
    <property type="project" value="UniProtKB-SubCell"/>
</dbReference>
<evidence type="ECO:0000256" key="1">
    <source>
        <dbReference type="ARBA" id="ARBA00004141"/>
    </source>
</evidence>
<feature type="domain" description="Heme-copper oxidase subunit III family profile" evidence="10">
    <location>
        <begin position="1"/>
        <end position="246"/>
    </location>
</feature>
<dbReference type="EMBL" id="PP374700">
    <property type="protein sequence ID" value="XDE91442.1"/>
    <property type="molecule type" value="Genomic_DNA"/>
</dbReference>
<evidence type="ECO:0000256" key="9">
    <source>
        <dbReference type="SAM" id="Phobius"/>
    </source>
</evidence>
<comment type="similarity">
    <text evidence="2 8">Belongs to the cytochrome c oxidase subunit 3 family.</text>
</comment>
<dbReference type="GO" id="GO:0004129">
    <property type="term" value="F:cytochrome-c oxidase activity"/>
    <property type="evidence" value="ECO:0007669"/>
    <property type="project" value="InterPro"/>
</dbReference>
<keyword evidence="7 9" id="KW-0472">Membrane</keyword>
<geneLocation type="mitochondrion" evidence="11"/>
<comment type="function">
    <text evidence="8">Component of the cytochrome c oxidase, the last enzyme in the mitochondrial electron transport chain which drives oxidative phosphorylation. The respiratory chain contains 3 multisubunit complexes succinate dehydrogenase (complex II, CII), ubiquinol-cytochrome c oxidoreductase (cytochrome b-c1 complex, complex III, CIII) and cytochrome c oxidase (complex IV, CIV), that cooperate to transfer electrons derived from NADH and succinate to molecular oxygen, creating an electrochemical gradient over the inner membrane that drives transmembrane transport and the ATP synthase. Cytochrome c oxidase is the component of the respiratory chain that catalyzes the reduction of oxygen to water. Electrons originating from reduced cytochrome c in the intermembrane space (IMS) are transferred via the dinuclear copper A center (CU(A)) of subunit 2 and heme A of subunit 1 to the active site in subunit 1, a binuclear center (BNC) formed by heme A3 and copper B (CU(B)). The BNC reduces molecular oxygen to 2 water molecules using 4 electrons from cytochrome c in the IMS and 4 protons from the mitochondrial matrix.</text>
</comment>
<name>A0AB39A5G3_9BILA</name>
<keyword evidence="8 11" id="KW-0496">Mitochondrion</keyword>
<feature type="transmembrane region" description="Helical" evidence="9">
    <location>
        <begin position="181"/>
        <end position="208"/>
    </location>
</feature>
<dbReference type="SUPFAM" id="SSF81452">
    <property type="entry name" value="Cytochrome c oxidase subunit III-like"/>
    <property type="match status" value="1"/>
</dbReference>
<feature type="transmembrane region" description="Helical" evidence="9">
    <location>
        <begin position="37"/>
        <end position="55"/>
    </location>
</feature>
<evidence type="ECO:0000259" key="10">
    <source>
        <dbReference type="PROSITE" id="PS50253"/>
    </source>
</evidence>
<dbReference type="Pfam" id="PF00510">
    <property type="entry name" value="COX3"/>
    <property type="match status" value="1"/>
</dbReference>
<dbReference type="PANTHER" id="PTHR11403">
    <property type="entry name" value="CYTOCHROME C OXIDASE SUBUNIT III"/>
    <property type="match status" value="1"/>
</dbReference>
<dbReference type="PROSITE" id="PS50253">
    <property type="entry name" value="COX3"/>
    <property type="match status" value="1"/>
</dbReference>
<dbReference type="InterPro" id="IPR000298">
    <property type="entry name" value="Cyt_c_oxidase-like_su3"/>
</dbReference>
<protein>
    <recommendedName>
        <fullName evidence="3 8">Cytochrome c oxidase subunit 3</fullName>
    </recommendedName>
</protein>
<evidence type="ECO:0000256" key="5">
    <source>
        <dbReference type="ARBA" id="ARBA00022967"/>
    </source>
</evidence>
<dbReference type="InterPro" id="IPR033945">
    <property type="entry name" value="Cyt_c_oxase_su3_dom"/>
</dbReference>
<reference evidence="11" key="1">
    <citation type="journal article" date="2024" name="J. Parasitol.">
        <title>Genetic and trait variability of gyrinicola reveals the existence of at least four species within the united states.</title>
        <authorList>
            <person name="Walker M.A."/>
            <person name="Bolek M.G."/>
            <person name="Zieman E.A."/>
            <person name="Neubig K.M."/>
            <person name="Jimenez F.A."/>
        </authorList>
    </citation>
    <scope>NUCLEOTIDE SEQUENCE</scope>
</reference>
<keyword evidence="5" id="KW-1278">Translocase</keyword>
<evidence type="ECO:0000256" key="6">
    <source>
        <dbReference type="ARBA" id="ARBA00022989"/>
    </source>
</evidence>
<feature type="transmembrane region" description="Helical" evidence="9">
    <location>
        <begin position="12"/>
        <end position="30"/>
    </location>
</feature>
<feature type="transmembrane region" description="Helical" evidence="9">
    <location>
        <begin position="149"/>
        <end position="169"/>
    </location>
</feature>
<organism evidence="11">
    <name type="scientific">Gyrinicola batrachiensis</name>
    <dbReference type="NCBI Taxonomy" id="3029840"/>
    <lineage>
        <taxon>Eukaryota</taxon>
        <taxon>Metazoa</taxon>
        <taxon>Ecdysozoa</taxon>
        <taxon>Nematoda</taxon>
        <taxon>Chromadorea</taxon>
        <taxon>Rhabditida</taxon>
        <taxon>Spirurina</taxon>
        <taxon>Oxyuridomorpha</taxon>
        <taxon>Oxyuroidea</taxon>
        <taxon>Pharyngodonidae</taxon>
        <taxon>Gyrinicola</taxon>
    </lineage>
</organism>
<dbReference type="CDD" id="cd01665">
    <property type="entry name" value="Cyt_c_Oxidase_III"/>
    <property type="match status" value="1"/>
</dbReference>
<dbReference type="PANTHER" id="PTHR11403:SF7">
    <property type="entry name" value="CYTOCHROME C OXIDASE SUBUNIT 3"/>
    <property type="match status" value="1"/>
</dbReference>
<evidence type="ECO:0000256" key="3">
    <source>
        <dbReference type="ARBA" id="ARBA00015944"/>
    </source>
</evidence>
<dbReference type="Gene3D" id="1.20.120.80">
    <property type="entry name" value="Cytochrome c oxidase, subunit III, four-helix bundle"/>
    <property type="match status" value="1"/>
</dbReference>
<accession>A0AB39A5G3</accession>
<dbReference type="GO" id="GO:0006123">
    <property type="term" value="P:mitochondrial electron transport, cytochrome c to oxygen"/>
    <property type="evidence" value="ECO:0007669"/>
    <property type="project" value="TreeGrafter"/>
</dbReference>
<evidence type="ECO:0000256" key="2">
    <source>
        <dbReference type="ARBA" id="ARBA00010581"/>
    </source>
</evidence>
<dbReference type="AlphaFoldDB" id="A0AB39A5G3"/>
<gene>
    <name evidence="11" type="primary">COX3</name>
</gene>
<dbReference type="Gene3D" id="1.10.287.70">
    <property type="match status" value="1"/>
</dbReference>
<dbReference type="InterPro" id="IPR024791">
    <property type="entry name" value="Cyt_c/ubiquinol_Oxase_su3"/>
</dbReference>
<feature type="transmembrane region" description="Helical" evidence="9">
    <location>
        <begin position="110"/>
        <end position="137"/>
    </location>
</feature>
<comment type="subcellular location">
    <subcellularLocation>
        <location evidence="1">Membrane</location>
        <topology evidence="1">Multi-pass membrane protein</topology>
    </subcellularLocation>
</comment>
<proteinExistence type="inferred from homology"/>
<feature type="transmembrane region" description="Helical" evidence="9">
    <location>
        <begin position="228"/>
        <end position="245"/>
    </location>
</feature>
<evidence type="ECO:0000313" key="11">
    <source>
        <dbReference type="EMBL" id="XDE91441.1"/>
    </source>
</evidence>
<feature type="transmembrane region" description="Helical" evidence="9">
    <location>
        <begin position="75"/>
        <end position="98"/>
    </location>
</feature>
<evidence type="ECO:0000256" key="7">
    <source>
        <dbReference type="ARBA" id="ARBA00023136"/>
    </source>
</evidence>